<dbReference type="PANTHER" id="PTHR44942">
    <property type="entry name" value="METHYLTRANSF_11 DOMAIN-CONTAINING PROTEIN"/>
    <property type="match status" value="1"/>
</dbReference>
<sequence length="597" mass="66063">MATEENTFRTYTQTQGEKYASGRPGYSSDLFEVIINHHTSTGGRLDTILDAGCGTGQATRDLAQYFANAIGLDPSEGMISAARASAKSSTSPIRFDVSAAEVLGTDIEPPIVDGSVDLLTAATAAHWFDMQRFWASAARVLKPGGTVALWARTALSIDPAKTPNGTKIKAVLDEVYRELEPFNRLGSILTRDLYIDLPLPWTLESPVEGFDKPSLVRKEWNRNREYKEGEGNLGLGAEVTAEGLEELMGTNSSVTRWREAHPDKVGTDDDLLRAMRTRVEDLLAEGDVRSNEKTLDFSDLELICPINADDISNRWLQSFIPVPGQKTKEYPATITAFIYRILKSYASMAIRGRGVPPFVHSSQTTTAAAQPPLSTCLGLVRMCENPLPGSESAAIDVLQREMSSIYGQHGSYDNLTLLSAFQAYLIYSLVLFFMLSPGGNPFLRQAMMNLQELACASSRQGLVCKAEQLRARPKWEGWIIAEAKRRTLFTMYIFDSVLLAEDGLPTFLGTELRGLLAPASRSLWSVNRRDEWEAAYNIHLTDWGGGGLRIDELWAMETTMDEHSIKERRNRVDRWLEGVDEYGTMIYAVTSCTHGGG</sequence>
<protein>
    <recommendedName>
        <fullName evidence="2">Methyltransferase type 11 domain-containing protein</fullName>
    </recommendedName>
</protein>
<evidence type="ECO:0000259" key="2">
    <source>
        <dbReference type="Pfam" id="PF08241"/>
    </source>
</evidence>
<feature type="region of interest" description="Disordered" evidence="1">
    <location>
        <begin position="1"/>
        <end position="22"/>
    </location>
</feature>
<dbReference type="InterPro" id="IPR013216">
    <property type="entry name" value="Methyltransf_11"/>
</dbReference>
<keyword evidence="4" id="KW-1185">Reference proteome</keyword>
<evidence type="ECO:0000313" key="4">
    <source>
        <dbReference type="Proteomes" id="UP001187682"/>
    </source>
</evidence>
<dbReference type="GO" id="GO:0008757">
    <property type="term" value="F:S-adenosylmethionine-dependent methyltransferase activity"/>
    <property type="evidence" value="ECO:0007669"/>
    <property type="project" value="InterPro"/>
</dbReference>
<dbReference type="SUPFAM" id="SSF53335">
    <property type="entry name" value="S-adenosyl-L-methionine-dependent methyltransferases"/>
    <property type="match status" value="1"/>
</dbReference>
<dbReference type="InterPro" id="IPR051052">
    <property type="entry name" value="Diverse_substrate_MTase"/>
</dbReference>
<name>A0AAE8N6V9_9PEZI</name>
<organism evidence="3 4">
    <name type="scientific">Cephalotrichum gorgonifer</name>
    <dbReference type="NCBI Taxonomy" id="2041049"/>
    <lineage>
        <taxon>Eukaryota</taxon>
        <taxon>Fungi</taxon>
        <taxon>Dikarya</taxon>
        <taxon>Ascomycota</taxon>
        <taxon>Pezizomycotina</taxon>
        <taxon>Sordariomycetes</taxon>
        <taxon>Hypocreomycetidae</taxon>
        <taxon>Microascales</taxon>
        <taxon>Microascaceae</taxon>
        <taxon>Cephalotrichum</taxon>
    </lineage>
</organism>
<dbReference type="AlphaFoldDB" id="A0AAE8N6V9"/>
<comment type="caution">
    <text evidence="3">The sequence shown here is derived from an EMBL/GenBank/DDBJ whole genome shotgun (WGS) entry which is preliminary data.</text>
</comment>
<dbReference type="Pfam" id="PF08241">
    <property type="entry name" value="Methyltransf_11"/>
    <property type="match status" value="1"/>
</dbReference>
<dbReference type="Proteomes" id="UP001187682">
    <property type="component" value="Unassembled WGS sequence"/>
</dbReference>
<reference evidence="3" key="1">
    <citation type="submission" date="2018-03" db="EMBL/GenBank/DDBJ databases">
        <authorList>
            <person name="Guldener U."/>
        </authorList>
    </citation>
    <scope>NUCLEOTIDE SEQUENCE</scope>
</reference>
<dbReference type="InterPro" id="IPR029063">
    <property type="entry name" value="SAM-dependent_MTases_sf"/>
</dbReference>
<evidence type="ECO:0000256" key="1">
    <source>
        <dbReference type="SAM" id="MobiDB-lite"/>
    </source>
</evidence>
<accession>A0AAE8N6V9</accession>
<feature type="domain" description="Methyltransferase type 11" evidence="2">
    <location>
        <begin position="49"/>
        <end position="148"/>
    </location>
</feature>
<gene>
    <name evidence="3" type="ORF">DNG_09219</name>
</gene>
<dbReference type="CDD" id="cd02440">
    <property type="entry name" value="AdoMet_MTases"/>
    <property type="match status" value="1"/>
</dbReference>
<dbReference type="EMBL" id="ONZQ02000016">
    <property type="protein sequence ID" value="SPO06529.1"/>
    <property type="molecule type" value="Genomic_DNA"/>
</dbReference>
<evidence type="ECO:0000313" key="3">
    <source>
        <dbReference type="EMBL" id="SPO06529.1"/>
    </source>
</evidence>
<dbReference type="PANTHER" id="PTHR44942:SF10">
    <property type="entry name" value="METHYLTRANSFERASE TYPE 11 DOMAIN-CONTAINING PROTEIN"/>
    <property type="match status" value="1"/>
</dbReference>
<proteinExistence type="predicted"/>
<feature type="compositionally biased region" description="Polar residues" evidence="1">
    <location>
        <begin position="1"/>
        <end position="16"/>
    </location>
</feature>
<dbReference type="Gene3D" id="3.40.50.150">
    <property type="entry name" value="Vaccinia Virus protein VP39"/>
    <property type="match status" value="1"/>
</dbReference>